<gene>
    <name evidence="1" type="ORF">SAMN02744040_01443</name>
</gene>
<dbReference type="EMBL" id="FQXH01000013">
    <property type="protein sequence ID" value="SHH27409.1"/>
    <property type="molecule type" value="Genomic_DNA"/>
</dbReference>
<sequence>GMILDRDINSSINIFNKHNKNKTLNYKNINQVTTLHFHFGKLVA</sequence>
<protein>
    <submittedName>
        <fullName evidence="1">Putative transposase</fullName>
    </submittedName>
</protein>
<accession>A0A1M5RMK2</accession>
<dbReference type="AlphaFoldDB" id="A0A1M5RMK2"/>
<evidence type="ECO:0000313" key="2">
    <source>
        <dbReference type="Proteomes" id="UP000242520"/>
    </source>
</evidence>
<keyword evidence="2" id="KW-1185">Reference proteome</keyword>
<dbReference type="Proteomes" id="UP000242520">
    <property type="component" value="Unassembled WGS sequence"/>
</dbReference>
<reference evidence="2" key="1">
    <citation type="submission" date="2016-11" db="EMBL/GenBank/DDBJ databases">
        <authorList>
            <person name="Varghese N."/>
            <person name="Submissions S."/>
        </authorList>
    </citation>
    <scope>NUCLEOTIDE SEQUENCE [LARGE SCALE GENOMIC DNA]</scope>
    <source>
        <strain evidence="2">DSM 15285</strain>
    </source>
</reference>
<proteinExistence type="predicted"/>
<evidence type="ECO:0000313" key="1">
    <source>
        <dbReference type="EMBL" id="SHH27409.1"/>
    </source>
</evidence>
<feature type="non-terminal residue" evidence="1">
    <location>
        <position position="1"/>
    </location>
</feature>
<organism evidence="1 2">
    <name type="scientific">Tepidibacter thalassicus DSM 15285</name>
    <dbReference type="NCBI Taxonomy" id="1123350"/>
    <lineage>
        <taxon>Bacteria</taxon>
        <taxon>Bacillati</taxon>
        <taxon>Bacillota</taxon>
        <taxon>Clostridia</taxon>
        <taxon>Peptostreptococcales</taxon>
        <taxon>Peptostreptococcaceae</taxon>
        <taxon>Tepidibacter</taxon>
    </lineage>
</organism>
<name>A0A1M5RMK2_9FIRM</name>